<dbReference type="Pfam" id="PF00313">
    <property type="entry name" value="CSD"/>
    <property type="match status" value="1"/>
</dbReference>
<dbReference type="RefSeq" id="WP_348758772.1">
    <property type="nucleotide sequence ID" value="NZ_OZ026884.1"/>
</dbReference>
<reference evidence="3 4" key="1">
    <citation type="submission" date="2024-04" db="EMBL/GenBank/DDBJ databases">
        <authorList>
            <person name="Cremers G."/>
        </authorList>
    </citation>
    <scope>NUCLEOTIDE SEQUENCE [LARGE SCALE GENOMIC DNA]</scope>
    <source>
        <strain evidence="3">MeCH1-AG</strain>
    </source>
</reference>
<organism evidence="3 4">
    <name type="scientific">Candidatus Methylocalor cossyra</name>
    <dbReference type="NCBI Taxonomy" id="3108543"/>
    <lineage>
        <taxon>Bacteria</taxon>
        <taxon>Pseudomonadati</taxon>
        <taxon>Pseudomonadota</taxon>
        <taxon>Gammaproteobacteria</taxon>
        <taxon>Methylococcales</taxon>
        <taxon>Methylococcaceae</taxon>
        <taxon>Candidatus Methylocalor</taxon>
    </lineage>
</organism>
<dbReference type="InterPro" id="IPR003489">
    <property type="entry name" value="RHF/RaiA"/>
</dbReference>
<dbReference type="CDD" id="cd00552">
    <property type="entry name" value="RaiA"/>
    <property type="match status" value="1"/>
</dbReference>
<dbReference type="Proteomes" id="UP001497493">
    <property type="component" value="Chromosome"/>
</dbReference>
<dbReference type="GO" id="GO:0003677">
    <property type="term" value="F:DNA binding"/>
    <property type="evidence" value="ECO:0007669"/>
    <property type="project" value="UniProtKB-KW"/>
</dbReference>
<evidence type="ECO:0000313" key="3">
    <source>
        <dbReference type="EMBL" id="CAL1239187.1"/>
    </source>
</evidence>
<accession>A0ABM9NF12</accession>
<dbReference type="EMBL" id="OZ026884">
    <property type="protein sequence ID" value="CAL1239187.1"/>
    <property type="molecule type" value="Genomic_DNA"/>
</dbReference>
<sequence>MKLPLQVTFRNMDPSEALEQNIRERAEKLNHFYDRLMSCRVMVEAQHRHHRQGNLYHVRLDLTVPGGELAVSRDPAQDHAHEDVYVAVRDAFDAARRRLEDFARRQRQEVKTHAAPALGRVAQLYPAEDYGIIETPDGREIRFRRDSLGEREFDRLAIGDEVTFDEEAGAEGPEASTVTPKGQRHV</sequence>
<keyword evidence="4" id="KW-1185">Reference proteome</keyword>
<dbReference type="Gene3D" id="2.40.50.140">
    <property type="entry name" value="Nucleic acid-binding proteins"/>
    <property type="match status" value="1"/>
</dbReference>
<dbReference type="SUPFAM" id="SSF50249">
    <property type="entry name" value="Nucleic acid-binding proteins"/>
    <property type="match status" value="1"/>
</dbReference>
<keyword evidence="3" id="KW-0238">DNA-binding</keyword>
<gene>
    <name evidence="3" type="ORF">MECH1_V1_0411</name>
</gene>
<evidence type="ECO:0000256" key="1">
    <source>
        <dbReference type="SAM" id="MobiDB-lite"/>
    </source>
</evidence>
<dbReference type="InterPro" id="IPR036567">
    <property type="entry name" value="RHF-like"/>
</dbReference>
<dbReference type="SUPFAM" id="SSF69754">
    <property type="entry name" value="Ribosome binding protein Y (YfiA homologue)"/>
    <property type="match status" value="1"/>
</dbReference>
<dbReference type="InterPro" id="IPR012340">
    <property type="entry name" value="NA-bd_OB-fold"/>
</dbReference>
<dbReference type="Pfam" id="PF02482">
    <property type="entry name" value="Ribosomal_S30AE"/>
    <property type="match status" value="1"/>
</dbReference>
<dbReference type="Gene3D" id="3.30.160.100">
    <property type="entry name" value="Ribosome hibernation promotion factor-like"/>
    <property type="match status" value="1"/>
</dbReference>
<dbReference type="InterPro" id="IPR002059">
    <property type="entry name" value="CSP_DNA-bd"/>
</dbReference>
<protein>
    <submittedName>
        <fullName evidence="3">Cold-shock protein DNA-binding protein</fullName>
    </submittedName>
</protein>
<feature type="domain" description="CSD" evidence="2">
    <location>
        <begin position="119"/>
        <end position="179"/>
    </location>
</feature>
<proteinExistence type="predicted"/>
<feature type="region of interest" description="Disordered" evidence="1">
    <location>
        <begin position="162"/>
        <end position="186"/>
    </location>
</feature>
<name>A0ABM9NF12_9GAMM</name>
<evidence type="ECO:0000259" key="2">
    <source>
        <dbReference type="Pfam" id="PF00313"/>
    </source>
</evidence>
<evidence type="ECO:0000313" key="4">
    <source>
        <dbReference type="Proteomes" id="UP001497493"/>
    </source>
</evidence>